<evidence type="ECO:0000259" key="3">
    <source>
        <dbReference type="PROSITE" id="PS50977"/>
    </source>
</evidence>
<feature type="domain" description="HTH tetR-type" evidence="3">
    <location>
        <begin position="18"/>
        <end position="78"/>
    </location>
</feature>
<keyword evidence="5" id="KW-1185">Reference proteome</keyword>
<accession>A0A916WC09</accession>
<feature type="DNA-binding region" description="H-T-H motif" evidence="2">
    <location>
        <begin position="41"/>
        <end position="60"/>
    </location>
</feature>
<evidence type="ECO:0000256" key="2">
    <source>
        <dbReference type="PROSITE-ProRule" id="PRU00335"/>
    </source>
</evidence>
<dbReference type="InterPro" id="IPR050109">
    <property type="entry name" value="HTH-type_TetR-like_transc_reg"/>
</dbReference>
<dbReference type="InterPro" id="IPR001647">
    <property type="entry name" value="HTH_TetR"/>
</dbReference>
<dbReference type="PROSITE" id="PS50977">
    <property type="entry name" value="HTH_TETR_2"/>
    <property type="match status" value="1"/>
</dbReference>
<dbReference type="SUPFAM" id="SSF46689">
    <property type="entry name" value="Homeodomain-like"/>
    <property type="match status" value="1"/>
</dbReference>
<name>A0A916WC09_9HYPH</name>
<evidence type="ECO:0000313" key="5">
    <source>
        <dbReference type="Proteomes" id="UP000646478"/>
    </source>
</evidence>
<dbReference type="PRINTS" id="PR00455">
    <property type="entry name" value="HTHTETR"/>
</dbReference>
<gene>
    <name evidence="4" type="ORF">GCM10011491_13620</name>
</gene>
<dbReference type="EMBL" id="BMHH01000004">
    <property type="protein sequence ID" value="GGA87222.1"/>
    <property type="molecule type" value="Genomic_DNA"/>
</dbReference>
<keyword evidence="1 2" id="KW-0238">DNA-binding</keyword>
<reference evidence="4" key="1">
    <citation type="journal article" date="2014" name="Int. J. Syst. Evol. Microbiol.">
        <title>Complete genome sequence of Corynebacterium casei LMG S-19264T (=DSM 44701T), isolated from a smear-ripened cheese.</title>
        <authorList>
            <consortium name="US DOE Joint Genome Institute (JGI-PGF)"/>
            <person name="Walter F."/>
            <person name="Albersmeier A."/>
            <person name="Kalinowski J."/>
            <person name="Ruckert C."/>
        </authorList>
    </citation>
    <scope>NUCLEOTIDE SEQUENCE</scope>
    <source>
        <strain evidence="4">CGMCC 1.15082</strain>
    </source>
</reference>
<dbReference type="Pfam" id="PF00440">
    <property type="entry name" value="TetR_N"/>
    <property type="match status" value="1"/>
</dbReference>
<evidence type="ECO:0000256" key="1">
    <source>
        <dbReference type="ARBA" id="ARBA00023125"/>
    </source>
</evidence>
<dbReference type="RefSeq" id="WP_188822764.1">
    <property type="nucleotide sequence ID" value="NZ_BMHH01000004.1"/>
</dbReference>
<dbReference type="GO" id="GO:0000976">
    <property type="term" value="F:transcription cis-regulatory region binding"/>
    <property type="evidence" value="ECO:0007669"/>
    <property type="project" value="TreeGrafter"/>
</dbReference>
<dbReference type="GO" id="GO:0003700">
    <property type="term" value="F:DNA-binding transcription factor activity"/>
    <property type="evidence" value="ECO:0007669"/>
    <property type="project" value="TreeGrafter"/>
</dbReference>
<dbReference type="PANTHER" id="PTHR30055:SF223">
    <property type="entry name" value="HTH-TYPE TRANSCRIPTIONAL REGULATOR UIDR"/>
    <property type="match status" value="1"/>
</dbReference>
<organism evidence="4 5">
    <name type="scientific">Brucella endophytica</name>
    <dbReference type="NCBI Taxonomy" id="1963359"/>
    <lineage>
        <taxon>Bacteria</taxon>
        <taxon>Pseudomonadati</taxon>
        <taxon>Pseudomonadota</taxon>
        <taxon>Alphaproteobacteria</taxon>
        <taxon>Hyphomicrobiales</taxon>
        <taxon>Brucellaceae</taxon>
        <taxon>Brucella/Ochrobactrum group</taxon>
        <taxon>Brucella</taxon>
    </lineage>
</organism>
<reference evidence="4" key="2">
    <citation type="submission" date="2020-09" db="EMBL/GenBank/DDBJ databases">
        <authorList>
            <person name="Sun Q."/>
            <person name="Zhou Y."/>
        </authorList>
    </citation>
    <scope>NUCLEOTIDE SEQUENCE</scope>
    <source>
        <strain evidence="4">CGMCC 1.15082</strain>
    </source>
</reference>
<sequence length="203" mass="21895">MSSTKQDETSPRQRLTRDERYRQLITVAWTVVQQEGTEALTLGHLAVKAGVTKPVVYDHFQDRNGLLAALYREFDARQNALIDAAIAGSAQTAPVRAQVLANAYVDCVLAQGREIPGIIAALSGSPELERVKREGESAFLAKCRAALEPASPSGHVSLPGLRAMLGAAEALASAAAANEMSAEEAKRELRDTILDMLTRQKRT</sequence>
<dbReference type="InterPro" id="IPR009057">
    <property type="entry name" value="Homeodomain-like_sf"/>
</dbReference>
<dbReference type="Gene3D" id="1.10.357.10">
    <property type="entry name" value="Tetracycline Repressor, domain 2"/>
    <property type="match status" value="1"/>
</dbReference>
<dbReference type="Proteomes" id="UP000646478">
    <property type="component" value="Unassembled WGS sequence"/>
</dbReference>
<dbReference type="PANTHER" id="PTHR30055">
    <property type="entry name" value="HTH-TYPE TRANSCRIPTIONAL REGULATOR RUTR"/>
    <property type="match status" value="1"/>
</dbReference>
<protein>
    <submittedName>
        <fullName evidence="4">Transcriptional regulator</fullName>
    </submittedName>
</protein>
<proteinExistence type="predicted"/>
<evidence type="ECO:0000313" key="4">
    <source>
        <dbReference type="EMBL" id="GGA87222.1"/>
    </source>
</evidence>
<comment type="caution">
    <text evidence="4">The sequence shown here is derived from an EMBL/GenBank/DDBJ whole genome shotgun (WGS) entry which is preliminary data.</text>
</comment>
<dbReference type="AlphaFoldDB" id="A0A916WC09"/>